<sequence>MLITITRSVKNNQSAKNRQEWHEESNRMTWPVSVKEKSQSWGYSFIAYIFKIDFNEKTP</sequence>
<dbReference type="AlphaFoldDB" id="A0A149UTS3"/>
<dbReference type="Proteomes" id="UP000075312">
    <property type="component" value="Unassembled WGS sequence"/>
</dbReference>
<gene>
    <name evidence="1" type="ORF">AD952_09110</name>
</gene>
<organism evidence="1 2">
    <name type="scientific">Acetobacter cerevisiae</name>
    <dbReference type="NCBI Taxonomy" id="178900"/>
    <lineage>
        <taxon>Bacteria</taxon>
        <taxon>Pseudomonadati</taxon>
        <taxon>Pseudomonadota</taxon>
        <taxon>Alphaproteobacteria</taxon>
        <taxon>Acetobacterales</taxon>
        <taxon>Acetobacteraceae</taxon>
        <taxon>Acetobacter</taxon>
    </lineage>
</organism>
<comment type="caution">
    <text evidence="1">The sequence shown here is derived from an EMBL/GenBank/DDBJ whole genome shotgun (WGS) entry which is preliminary data.</text>
</comment>
<proteinExistence type="predicted"/>
<accession>A0A149UTS3</accession>
<name>A0A149UTS3_9PROT</name>
<protein>
    <submittedName>
        <fullName evidence="1">Uncharacterized protein</fullName>
    </submittedName>
</protein>
<dbReference type="PATRIC" id="fig|178900.6.peg.2603"/>
<evidence type="ECO:0000313" key="1">
    <source>
        <dbReference type="EMBL" id="KXV71379.1"/>
    </source>
</evidence>
<reference evidence="1 2" key="1">
    <citation type="submission" date="2015-06" db="EMBL/GenBank/DDBJ databases">
        <title>Improved classification and identification of acetic acid bacteria using matrix-assisted laser desorption/ionization time-of-flight mass spectrometry; Gluconobacter nephelii and Gluconobacter uchimurae are later heterotypic synonyms of Gluconobacter japonicus and Gluconobacter oxydans, respectively.</title>
        <authorList>
            <person name="Li L."/>
            <person name="Cleenwerck I."/>
            <person name="De Vuyst L."/>
            <person name="Vandamme P."/>
        </authorList>
    </citation>
    <scope>NUCLEOTIDE SEQUENCE [LARGE SCALE GENOMIC DNA]</scope>
    <source>
        <strain evidence="1 2">LMG 1608</strain>
    </source>
</reference>
<dbReference type="EMBL" id="LHZY01000026">
    <property type="protein sequence ID" value="KXV71379.1"/>
    <property type="molecule type" value="Genomic_DNA"/>
</dbReference>
<evidence type="ECO:0000313" key="2">
    <source>
        <dbReference type="Proteomes" id="UP000075312"/>
    </source>
</evidence>